<dbReference type="EMBL" id="JAHDYS010000009">
    <property type="protein sequence ID" value="MBT1072365.1"/>
    <property type="molecule type" value="Genomic_DNA"/>
</dbReference>
<dbReference type="PANTHER" id="PTHR43476">
    <property type="entry name" value="3-(3-HYDROXY-PHENYL)PROPIONATE/3-HYDROXYCINNAMIC ACID HYDROXYLASE"/>
    <property type="match status" value="1"/>
</dbReference>
<keyword evidence="4" id="KW-1185">Reference proteome</keyword>
<dbReference type="GO" id="GO:0004497">
    <property type="term" value="F:monooxygenase activity"/>
    <property type="evidence" value="ECO:0007669"/>
    <property type="project" value="UniProtKB-KW"/>
</dbReference>
<dbReference type="Proteomes" id="UP000784128">
    <property type="component" value="Unassembled WGS sequence"/>
</dbReference>
<name>A0ABS5U9L9_9BACT</name>
<accession>A0ABS5U9L9</accession>
<evidence type="ECO:0000259" key="2">
    <source>
        <dbReference type="Pfam" id="PF01494"/>
    </source>
</evidence>
<reference evidence="3 4" key="1">
    <citation type="submission" date="2021-05" db="EMBL/GenBank/DDBJ databases">
        <title>The draft genome of Geobacter chapellei DSM 13688.</title>
        <authorList>
            <person name="Xu Z."/>
            <person name="Masuda Y."/>
            <person name="Itoh H."/>
            <person name="Senoo K."/>
        </authorList>
    </citation>
    <scope>NUCLEOTIDE SEQUENCE [LARGE SCALE GENOMIC DNA]</scope>
    <source>
        <strain evidence="3 4">DSM 13688</strain>
    </source>
</reference>
<evidence type="ECO:0000313" key="4">
    <source>
        <dbReference type="Proteomes" id="UP000784128"/>
    </source>
</evidence>
<dbReference type="InterPro" id="IPR036188">
    <property type="entry name" value="FAD/NAD-bd_sf"/>
</dbReference>
<protein>
    <submittedName>
        <fullName evidence="3">FAD-dependent monooxygenase</fullName>
    </submittedName>
</protein>
<dbReference type="SUPFAM" id="SSF51905">
    <property type="entry name" value="FAD/NAD(P)-binding domain"/>
    <property type="match status" value="1"/>
</dbReference>
<feature type="domain" description="FAD-binding" evidence="2">
    <location>
        <begin position="5"/>
        <end position="188"/>
    </location>
</feature>
<dbReference type="InterPro" id="IPR050631">
    <property type="entry name" value="PheA/TfdB_FAD_monoxygenase"/>
</dbReference>
<evidence type="ECO:0000256" key="1">
    <source>
        <dbReference type="ARBA" id="ARBA00023002"/>
    </source>
</evidence>
<keyword evidence="3" id="KW-0503">Monooxygenase</keyword>
<dbReference type="InterPro" id="IPR002938">
    <property type="entry name" value="FAD-bd"/>
</dbReference>
<evidence type="ECO:0000313" key="3">
    <source>
        <dbReference type="EMBL" id="MBT1072365.1"/>
    </source>
</evidence>
<proteinExistence type="predicted"/>
<organism evidence="3 4">
    <name type="scientific">Pelotalea chapellei</name>
    <dbReference type="NCBI Taxonomy" id="44671"/>
    <lineage>
        <taxon>Bacteria</taxon>
        <taxon>Pseudomonadati</taxon>
        <taxon>Thermodesulfobacteriota</taxon>
        <taxon>Desulfuromonadia</taxon>
        <taxon>Geobacterales</taxon>
        <taxon>Geobacteraceae</taxon>
        <taxon>Pelotalea</taxon>
    </lineage>
</organism>
<comment type="caution">
    <text evidence="3">The sequence shown here is derived from an EMBL/GenBank/DDBJ whole genome shotgun (WGS) entry which is preliminary data.</text>
</comment>
<sequence length="223" mass="24540">MMLDIDVIVVGAGPVGMVAALLAANEGLEVLLLEKSDNRHVQSRAIGITPPSLEILQHIGLTDLLLDKGISVRFVRIHDETRLLCSLDFSQLPDTFPFVLAIPQHRTETLLEEAIARVPSIHLLRGHTVEDVFIQGEQVEVYGGHSQGGRFHFICRCLLGCDGGRSITREALEIPFDGASDSQTFLMGDFEDNGTSGDDACFFLRHAGRWNHFPYPEGSAVMF</sequence>
<dbReference type="PANTHER" id="PTHR43476:SF3">
    <property type="entry name" value="FAD-BINDING MONOOXYGENASE"/>
    <property type="match status" value="1"/>
</dbReference>
<dbReference type="Gene3D" id="3.50.50.60">
    <property type="entry name" value="FAD/NAD(P)-binding domain"/>
    <property type="match status" value="1"/>
</dbReference>
<dbReference type="RefSeq" id="WP_214299198.1">
    <property type="nucleotide sequence ID" value="NZ_JAHDYS010000009.1"/>
</dbReference>
<dbReference type="Pfam" id="PF01494">
    <property type="entry name" value="FAD_binding_3"/>
    <property type="match status" value="1"/>
</dbReference>
<keyword evidence="1" id="KW-0560">Oxidoreductase</keyword>
<dbReference type="PRINTS" id="PR00420">
    <property type="entry name" value="RNGMNOXGNASE"/>
</dbReference>
<gene>
    <name evidence="3" type="ORF">KJB30_11250</name>
</gene>